<protein>
    <submittedName>
        <fullName evidence="5 6">Emerin homolog 1-like</fullName>
    </submittedName>
</protein>
<keyword evidence="2" id="KW-0812">Transmembrane</keyword>
<dbReference type="SUPFAM" id="SSF63451">
    <property type="entry name" value="LEM domain"/>
    <property type="match status" value="1"/>
</dbReference>
<name>A0ABM1SG82_LIMPO</name>
<evidence type="ECO:0000256" key="2">
    <source>
        <dbReference type="SAM" id="Phobius"/>
    </source>
</evidence>
<feature type="transmembrane region" description="Helical" evidence="2">
    <location>
        <begin position="144"/>
        <end position="162"/>
    </location>
</feature>
<keyword evidence="2" id="KW-0472">Membrane</keyword>
<dbReference type="PANTHER" id="PTHR12019:SF9">
    <property type="entry name" value="THYMOPOIETIN"/>
    <property type="match status" value="1"/>
</dbReference>
<evidence type="ECO:0000256" key="1">
    <source>
        <dbReference type="SAM" id="MobiDB-lite"/>
    </source>
</evidence>
<dbReference type="RefSeq" id="XP_022242636.1">
    <property type="nucleotide sequence ID" value="XM_022386928.1"/>
</dbReference>
<dbReference type="RefSeq" id="XP_022242637.1">
    <property type="nucleotide sequence ID" value="XM_022386929.1"/>
</dbReference>
<dbReference type="GeneID" id="106460257"/>
<sequence>MPELIVDGINITNLTDDELFVWLKEAGVDVGPIIDSTRAVYQRKLAHLLQNKDQEERSEENTDEEQQQNSQSPVVCDRTRDWTNELRRRPLASTHSPCSEHLQSGSLYGLRRLDDSIYSSGHLKNSHDVDQFQPKASQQTSVSLFVKLVIFSVLFVLVFLVYQNMESSVSTSIPGINVNT</sequence>
<dbReference type="InterPro" id="IPR051656">
    <property type="entry name" value="LEM_domain"/>
</dbReference>
<keyword evidence="2" id="KW-1133">Transmembrane helix</keyword>
<reference evidence="5 6" key="1">
    <citation type="submission" date="2025-05" db="UniProtKB">
        <authorList>
            <consortium name="RefSeq"/>
        </authorList>
    </citation>
    <scope>IDENTIFICATION</scope>
    <source>
        <tissue evidence="5 6">Muscle</tissue>
    </source>
</reference>
<evidence type="ECO:0000259" key="3">
    <source>
        <dbReference type="PROSITE" id="PS50954"/>
    </source>
</evidence>
<dbReference type="SMART" id="SM00540">
    <property type="entry name" value="LEM"/>
    <property type="match status" value="1"/>
</dbReference>
<accession>A0ABM1SG82</accession>
<evidence type="ECO:0000313" key="6">
    <source>
        <dbReference type="RefSeq" id="XP_022242636.1"/>
    </source>
</evidence>
<evidence type="ECO:0000313" key="4">
    <source>
        <dbReference type="Proteomes" id="UP000694941"/>
    </source>
</evidence>
<evidence type="ECO:0000313" key="5">
    <source>
        <dbReference type="RefSeq" id="XP_022242634.1"/>
    </source>
</evidence>
<organism evidence="4 7">
    <name type="scientific">Limulus polyphemus</name>
    <name type="common">Atlantic horseshoe crab</name>
    <dbReference type="NCBI Taxonomy" id="6850"/>
    <lineage>
        <taxon>Eukaryota</taxon>
        <taxon>Metazoa</taxon>
        <taxon>Ecdysozoa</taxon>
        <taxon>Arthropoda</taxon>
        <taxon>Chelicerata</taxon>
        <taxon>Merostomata</taxon>
        <taxon>Xiphosura</taxon>
        <taxon>Limulidae</taxon>
        <taxon>Limulus</taxon>
    </lineage>
</organism>
<evidence type="ECO:0000313" key="7">
    <source>
        <dbReference type="RefSeq" id="XP_022242637.1"/>
    </source>
</evidence>
<dbReference type="RefSeq" id="XP_022242634.1">
    <property type="nucleotide sequence ID" value="XM_022386926.1"/>
</dbReference>
<feature type="region of interest" description="Disordered" evidence="1">
    <location>
        <begin position="51"/>
        <end position="78"/>
    </location>
</feature>
<feature type="domain" description="LEM" evidence="3">
    <location>
        <begin position="8"/>
        <end position="52"/>
    </location>
</feature>
<dbReference type="CDD" id="cd12934">
    <property type="entry name" value="LEM"/>
    <property type="match status" value="1"/>
</dbReference>
<proteinExistence type="predicted"/>
<keyword evidence="4" id="KW-1185">Reference proteome</keyword>
<gene>
    <name evidence="5 6 7" type="primary">LOC106460257</name>
</gene>
<dbReference type="Pfam" id="PF03020">
    <property type="entry name" value="LEM"/>
    <property type="match status" value="1"/>
</dbReference>
<dbReference type="PANTHER" id="PTHR12019">
    <property type="entry name" value="LAMINA-ASSOCIATED POLYPEPTIDE THYMOPOIETIN"/>
    <property type="match status" value="1"/>
</dbReference>
<dbReference type="Proteomes" id="UP000694941">
    <property type="component" value="Unplaced"/>
</dbReference>
<dbReference type="Gene3D" id="1.10.720.40">
    <property type="match status" value="1"/>
</dbReference>
<dbReference type="InterPro" id="IPR011015">
    <property type="entry name" value="LEM/LEM-like_dom_sf"/>
</dbReference>
<dbReference type="PROSITE" id="PS50954">
    <property type="entry name" value="LEM"/>
    <property type="match status" value="1"/>
</dbReference>
<feature type="compositionally biased region" description="Acidic residues" evidence="1">
    <location>
        <begin position="56"/>
        <end position="66"/>
    </location>
</feature>
<dbReference type="InterPro" id="IPR003887">
    <property type="entry name" value="LEM_dom"/>
</dbReference>